<feature type="domain" description="O-methyltransferase C-terminal" evidence="6">
    <location>
        <begin position="273"/>
        <end position="417"/>
    </location>
</feature>
<evidence type="ECO:0000256" key="1">
    <source>
        <dbReference type="ARBA" id="ARBA00022603"/>
    </source>
</evidence>
<dbReference type="InterPro" id="IPR029063">
    <property type="entry name" value="SAM-dependent_MTases_sf"/>
</dbReference>
<dbReference type="InterPro" id="IPR016461">
    <property type="entry name" value="COMT-like"/>
</dbReference>
<proteinExistence type="predicted"/>
<evidence type="ECO:0000256" key="5">
    <source>
        <dbReference type="SAM" id="Phobius"/>
    </source>
</evidence>
<reference evidence="7" key="1">
    <citation type="submission" date="2021-03" db="EMBL/GenBank/DDBJ databases">
        <title>Revisited historic fungal species revealed as producer of novel bioactive compounds through whole genome sequencing and comparative genomics.</title>
        <authorList>
            <person name="Vignolle G.A."/>
            <person name="Hochenegger N."/>
            <person name="Mach R.L."/>
            <person name="Mach-Aigner A.R."/>
            <person name="Javad Rahimi M."/>
            <person name="Salim K.A."/>
            <person name="Chan C.M."/>
            <person name="Lim L.B.L."/>
            <person name="Cai F."/>
            <person name="Druzhinina I.S."/>
            <person name="U'Ren J.M."/>
            <person name="Derntl C."/>
        </authorList>
    </citation>
    <scope>NUCLEOTIDE SEQUENCE</scope>
    <source>
        <strain evidence="7">TUCIM 5799</strain>
    </source>
</reference>
<dbReference type="Gene3D" id="3.40.50.150">
    <property type="entry name" value="Vaccinia Virus protein VP39"/>
    <property type="match status" value="1"/>
</dbReference>
<keyword evidence="5" id="KW-0472">Membrane</keyword>
<dbReference type="Pfam" id="PF00891">
    <property type="entry name" value="Methyltransf_2"/>
    <property type="match status" value="1"/>
</dbReference>
<dbReference type="AlphaFoldDB" id="A0A9P9W9I9"/>
<feature type="transmembrane region" description="Helical" evidence="5">
    <location>
        <begin position="808"/>
        <end position="828"/>
    </location>
</feature>
<dbReference type="EMBL" id="JAFIMR010000062">
    <property type="protein sequence ID" value="KAI1852185.1"/>
    <property type="molecule type" value="Genomic_DNA"/>
</dbReference>
<dbReference type="GO" id="GO:0032259">
    <property type="term" value="P:methylation"/>
    <property type="evidence" value="ECO:0007669"/>
    <property type="project" value="UniProtKB-KW"/>
</dbReference>
<keyword evidence="3" id="KW-0949">S-adenosyl-L-methionine</keyword>
<dbReference type="SUPFAM" id="SSF53335">
    <property type="entry name" value="S-adenosyl-L-methionine-dependent methyltransferases"/>
    <property type="match status" value="1"/>
</dbReference>
<dbReference type="Proteomes" id="UP000829685">
    <property type="component" value="Unassembled WGS sequence"/>
</dbReference>
<evidence type="ECO:0000256" key="2">
    <source>
        <dbReference type="ARBA" id="ARBA00022679"/>
    </source>
</evidence>
<feature type="transmembrane region" description="Helical" evidence="5">
    <location>
        <begin position="840"/>
        <end position="860"/>
    </location>
</feature>
<evidence type="ECO:0000259" key="6">
    <source>
        <dbReference type="Pfam" id="PF00891"/>
    </source>
</evidence>
<evidence type="ECO:0000313" key="7">
    <source>
        <dbReference type="EMBL" id="KAI1852185.1"/>
    </source>
</evidence>
<sequence>MADVHTNGASGTAPGSGTSVPDKAAPDFINFVPDISVALSPCDLESAPRHIQQIQKLGASLSPGDDTTRLQLLASARDLVRALETPRETMIKHCWSQPTATSALTLGIETGLFKAMAQNDGSAKTAAYLSKQVGVDYPALARILRHLGAMGYVVETGVDEYKPTNFTTSLCISTISDGYPCIFGCLAQSIFKFSEYMQKTGYKTPNDVSNGPLQYAYQTKNNMFEHLHANPPYGLNFNNHMGGYRQGRPSWMDDGFFPVEERLIKGADTTADSAMLVDVGGGLGHDIGEFWRKHPNAPGRLVLQDLPVVIGQIQQLDEKIERVEHDFYKEQPVKGSRAYYMHSVLHDWPDEVCLKILAPIKEAMKPGYSKLLINENVIPATKADWQATGLDLMMMTLLSSRERTEQDWKDMLSAAGLKISNIWSVANGSNTALVVPADFDLDVFGIVLSMMLVATIFLACTVLGSEVPTGAVWLDDATLGDYLTRRDSELAYRFAPVWSFGLHKDHPMCYPTWAFGGNPTRHNGDTYEIAHQTPSQPLCKYPDVGCGCRDPGVTVGKGPQFPVYYKYLNLSREEVRVGYFLFWEKDGSDGRPIPRGHAYDWENVVVSITRHSQSDNWTATALWFGGHGQWFRRPWNDIFTISDEEIAKANANTVLPERKTGQQHPFVYVGWAKHSNFDHPRRPSMMNDDSLSQLFCKAIRYQSVWGFVHKENFIHADISTTAGQAISSVDWGRATGTPTKINLSDLGEETRCSLITELRPNNPIHAHVEKSYIVQLSYRYPRLGFIRKIVNMSYPLLLFVTIMMDDEILRFVFLSTLVVLPFVENSVFDRLTSRYAILRIIRIGMVIGFYGMLASAAVIMDDNVLRFASHDFRVLA</sequence>
<dbReference type="Gene3D" id="1.10.10.10">
    <property type="entry name" value="Winged helix-like DNA-binding domain superfamily/Winged helix DNA-binding domain"/>
    <property type="match status" value="1"/>
</dbReference>
<dbReference type="InterPro" id="IPR036388">
    <property type="entry name" value="WH-like_DNA-bd_sf"/>
</dbReference>
<feature type="compositionally biased region" description="Low complexity" evidence="4">
    <location>
        <begin position="8"/>
        <end position="19"/>
    </location>
</feature>
<keyword evidence="5" id="KW-0812">Transmembrane</keyword>
<comment type="caution">
    <text evidence="7">The sequence shown here is derived from an EMBL/GenBank/DDBJ whole genome shotgun (WGS) entry which is preliminary data.</text>
</comment>
<dbReference type="PANTHER" id="PTHR43712:SF17">
    <property type="entry name" value="O-METHYLTRANSFERASE"/>
    <property type="match status" value="1"/>
</dbReference>
<dbReference type="GO" id="GO:0008171">
    <property type="term" value="F:O-methyltransferase activity"/>
    <property type="evidence" value="ECO:0007669"/>
    <property type="project" value="InterPro"/>
</dbReference>
<keyword evidence="1" id="KW-0489">Methyltransferase</keyword>
<dbReference type="PANTHER" id="PTHR43712">
    <property type="entry name" value="PUTATIVE (AFU_ORTHOLOGUE AFUA_4G14580)-RELATED"/>
    <property type="match status" value="1"/>
</dbReference>
<keyword evidence="5" id="KW-1133">Transmembrane helix</keyword>
<evidence type="ECO:0000313" key="8">
    <source>
        <dbReference type="Proteomes" id="UP000829685"/>
    </source>
</evidence>
<feature type="region of interest" description="Disordered" evidence="4">
    <location>
        <begin position="1"/>
        <end position="21"/>
    </location>
</feature>
<name>A0A9P9W9I9_9PEZI</name>
<dbReference type="InterPro" id="IPR036390">
    <property type="entry name" value="WH_DNA-bd_sf"/>
</dbReference>
<evidence type="ECO:0000256" key="4">
    <source>
        <dbReference type="SAM" id="MobiDB-lite"/>
    </source>
</evidence>
<dbReference type="InterPro" id="IPR001077">
    <property type="entry name" value="COMT_C"/>
</dbReference>
<gene>
    <name evidence="7" type="ORF">JX265_013038</name>
</gene>
<protein>
    <recommendedName>
        <fullName evidence="6">O-methyltransferase C-terminal domain-containing protein</fullName>
    </recommendedName>
</protein>
<keyword evidence="2" id="KW-0808">Transferase</keyword>
<evidence type="ECO:0000256" key="3">
    <source>
        <dbReference type="ARBA" id="ARBA00022691"/>
    </source>
</evidence>
<keyword evidence="8" id="KW-1185">Reference proteome</keyword>
<accession>A0A9P9W9I9</accession>
<dbReference type="SUPFAM" id="SSF46785">
    <property type="entry name" value="Winged helix' DNA-binding domain"/>
    <property type="match status" value="1"/>
</dbReference>
<organism evidence="7 8">
    <name type="scientific">Neoarthrinium moseri</name>
    <dbReference type="NCBI Taxonomy" id="1658444"/>
    <lineage>
        <taxon>Eukaryota</taxon>
        <taxon>Fungi</taxon>
        <taxon>Dikarya</taxon>
        <taxon>Ascomycota</taxon>
        <taxon>Pezizomycotina</taxon>
        <taxon>Sordariomycetes</taxon>
        <taxon>Xylariomycetidae</taxon>
        <taxon>Amphisphaeriales</taxon>
        <taxon>Apiosporaceae</taxon>
        <taxon>Neoarthrinium</taxon>
    </lineage>
</organism>
<dbReference type="PROSITE" id="PS51683">
    <property type="entry name" value="SAM_OMT_II"/>
    <property type="match status" value="1"/>
</dbReference>